<reference evidence="1" key="1">
    <citation type="submission" date="2023-04" db="EMBL/GenBank/DDBJ databases">
        <title>Draft Genome sequencing of Naganishia species isolated from polar environments using Oxford Nanopore Technology.</title>
        <authorList>
            <person name="Leo P."/>
            <person name="Venkateswaran K."/>
        </authorList>
    </citation>
    <scope>NUCLEOTIDE SEQUENCE</scope>
    <source>
        <strain evidence="1">DBVPG 5303</strain>
    </source>
</reference>
<proteinExistence type="predicted"/>
<protein>
    <submittedName>
        <fullName evidence="1">Uncharacterized protein</fullName>
    </submittedName>
</protein>
<evidence type="ECO:0000313" key="1">
    <source>
        <dbReference type="EMBL" id="KAJ9124843.1"/>
    </source>
</evidence>
<evidence type="ECO:0000313" key="2">
    <source>
        <dbReference type="Proteomes" id="UP001234202"/>
    </source>
</evidence>
<organism evidence="1 2">
    <name type="scientific">Naganishia onofrii</name>
    <dbReference type="NCBI Taxonomy" id="1851511"/>
    <lineage>
        <taxon>Eukaryota</taxon>
        <taxon>Fungi</taxon>
        <taxon>Dikarya</taxon>
        <taxon>Basidiomycota</taxon>
        <taxon>Agaricomycotina</taxon>
        <taxon>Tremellomycetes</taxon>
        <taxon>Filobasidiales</taxon>
        <taxon>Filobasidiaceae</taxon>
        <taxon>Naganishia</taxon>
    </lineage>
</organism>
<name>A0ACC2XLV6_9TREE</name>
<dbReference type="Proteomes" id="UP001234202">
    <property type="component" value="Unassembled WGS sequence"/>
</dbReference>
<keyword evidence="2" id="KW-1185">Reference proteome</keyword>
<sequence length="655" mass="72638">MSQHQQRLFMEDVPLLIPDDDNDYSFASSVELSFFDTSSIFPNVQAHGPSDVERDFRFAPVRPLELKRRQDQFYASHNATYGTPLVSRSVSDNVVLQHRRPPPPPPRVSVMPRSPSITSRSSFTDIVAPSFAMTTSSFEPRRLTYEKPAQPSDASRPSIQRYHTLATESRHSDATETPLRRTGTNPVPISPTDLHFGLERYDAGTYDVGLSPDSMSSPSDSDSARTDRCNNRSSYSFDANDLHENELDHAPMTPSRAGSKALQVLGAYNMPTKPVRNPYKKSSKEHHRPLPAAVFQEIDTFFGFSPQTKQQDRSRAQKSSKRAPANQPNLCASMDQDGQVWKDESQREDFSGLLSQQRSENDGRRTNTTDDKAQASILLPPIKIRSKASMDRLSSNRGPVISSPLAPTHDNVTIVGDGHHSWEEEEEDVFGSVGSLSKTSNGISLANTRVKERNRLNRQLSHPPKTPKMTFLQSDPYAATPDFDYNPHSQPVFKRKQPPPALTLNGRAPSAMNKFVVEQIVSGRPSLPTAQLPLRTTSKLPVPPVQSALPHTPFMAPRTAPVPPGAPKVPGRLLTSKLTWHTSEASESICPHTPSTPSPEQPKHGHPAITRPAPTRGMSFFEDSPPPDQTQFRLGVNSKAAMREVSGRIRRVVRL</sequence>
<gene>
    <name evidence="1" type="ORF">QFC24_002772</name>
</gene>
<accession>A0ACC2XLV6</accession>
<comment type="caution">
    <text evidence="1">The sequence shown here is derived from an EMBL/GenBank/DDBJ whole genome shotgun (WGS) entry which is preliminary data.</text>
</comment>
<dbReference type="EMBL" id="JASBWV010000008">
    <property type="protein sequence ID" value="KAJ9124843.1"/>
    <property type="molecule type" value="Genomic_DNA"/>
</dbReference>